<name>A0AAJ8KJR1_9TREE</name>
<dbReference type="GO" id="GO:0005576">
    <property type="term" value="C:extracellular region"/>
    <property type="evidence" value="ECO:0007669"/>
    <property type="project" value="TreeGrafter"/>
</dbReference>
<gene>
    <name evidence="6" type="ORF">I303_101906</name>
</gene>
<evidence type="ECO:0000259" key="5">
    <source>
        <dbReference type="Pfam" id="PF00150"/>
    </source>
</evidence>
<dbReference type="GO" id="GO:0008422">
    <property type="term" value="F:beta-glucosidase activity"/>
    <property type="evidence" value="ECO:0007669"/>
    <property type="project" value="TreeGrafter"/>
</dbReference>
<dbReference type="GO" id="GO:0009986">
    <property type="term" value="C:cell surface"/>
    <property type="evidence" value="ECO:0007669"/>
    <property type="project" value="TreeGrafter"/>
</dbReference>
<evidence type="ECO:0000313" key="6">
    <source>
        <dbReference type="EMBL" id="WWC59354.1"/>
    </source>
</evidence>
<reference evidence="6" key="1">
    <citation type="submission" date="2013-07" db="EMBL/GenBank/DDBJ databases">
        <authorList>
            <consortium name="The Broad Institute Genome Sequencing Platform"/>
            <person name="Cuomo C."/>
            <person name="Litvintseva A."/>
            <person name="Chen Y."/>
            <person name="Heitman J."/>
            <person name="Sun S."/>
            <person name="Springer D."/>
            <person name="Dromer F."/>
            <person name="Young S.K."/>
            <person name="Zeng Q."/>
            <person name="Gargeya S."/>
            <person name="Fitzgerald M."/>
            <person name="Abouelleil A."/>
            <person name="Alvarado L."/>
            <person name="Berlin A.M."/>
            <person name="Chapman S.B."/>
            <person name="Dewar J."/>
            <person name="Goldberg J."/>
            <person name="Griggs A."/>
            <person name="Gujja S."/>
            <person name="Hansen M."/>
            <person name="Howarth C."/>
            <person name="Imamovic A."/>
            <person name="Larimer J."/>
            <person name="McCowan C."/>
            <person name="Murphy C."/>
            <person name="Pearson M."/>
            <person name="Priest M."/>
            <person name="Roberts A."/>
            <person name="Saif S."/>
            <person name="Shea T."/>
            <person name="Sykes S."/>
            <person name="Wortman J."/>
            <person name="Nusbaum C."/>
            <person name="Birren B."/>
        </authorList>
    </citation>
    <scope>NUCLEOTIDE SEQUENCE</scope>
    <source>
        <strain evidence="6">CBS 10117</strain>
    </source>
</reference>
<dbReference type="PROSITE" id="PS00659">
    <property type="entry name" value="GLYCOSYL_HYDROL_F5"/>
    <property type="match status" value="1"/>
</dbReference>
<dbReference type="InterPro" id="IPR001547">
    <property type="entry name" value="Glyco_hydro_5"/>
</dbReference>
<dbReference type="InterPro" id="IPR017853">
    <property type="entry name" value="GH"/>
</dbReference>
<comment type="similarity">
    <text evidence="1 4">Belongs to the glycosyl hydrolase 5 (cellulase A) family.</text>
</comment>
<proteinExistence type="inferred from homology"/>
<evidence type="ECO:0000256" key="4">
    <source>
        <dbReference type="RuleBase" id="RU361153"/>
    </source>
</evidence>
<dbReference type="GeneID" id="28965657"/>
<dbReference type="Gene3D" id="3.20.20.80">
    <property type="entry name" value="Glycosidases"/>
    <property type="match status" value="1"/>
</dbReference>
<dbReference type="PANTHER" id="PTHR31297">
    <property type="entry name" value="GLUCAN ENDO-1,6-BETA-GLUCOSIDASE B"/>
    <property type="match status" value="1"/>
</dbReference>
<reference evidence="6" key="2">
    <citation type="submission" date="2024-02" db="EMBL/GenBank/DDBJ databases">
        <title>Comparative genomics of Cryptococcus and Kwoniella reveals pathogenesis evolution and contrasting modes of karyotype evolution via chromosome fusion or intercentromeric recombination.</title>
        <authorList>
            <person name="Coelho M.A."/>
            <person name="David-Palma M."/>
            <person name="Shea T."/>
            <person name="Bowers K."/>
            <person name="McGinley-Smith S."/>
            <person name="Mohammad A.W."/>
            <person name="Gnirke A."/>
            <person name="Yurkov A.M."/>
            <person name="Nowrousian M."/>
            <person name="Sun S."/>
            <person name="Cuomo C.A."/>
            <person name="Heitman J."/>
        </authorList>
    </citation>
    <scope>NUCLEOTIDE SEQUENCE</scope>
    <source>
        <strain evidence="6">CBS 10117</strain>
    </source>
</reference>
<dbReference type="InterPro" id="IPR050386">
    <property type="entry name" value="Glycosyl_hydrolase_5"/>
</dbReference>
<evidence type="ECO:0000256" key="1">
    <source>
        <dbReference type="ARBA" id="ARBA00005641"/>
    </source>
</evidence>
<sequence length="344" mass="39194">MGEIRQHWNTWFQYAELKDIAAVGLNTVRIQIGYWSIIPLDYGEPYLVGAYDYLKMAVTWASSLGLKVMIDLHGAPGGQNSWDNSGIRGVREFFYNDTNISRTLNAISILTSEFTKPEYGNTVIAIEVLNEPFPQNPNEVNILKSFYQASYDSIRNIANTRGNRITVALDQAYQGLEVWEGFMMDPDYWDVAMDTHIYSMFDLNLLAMGYNANLNWYCSQVDYLRQSNNIHWTIVGEFTPANTDCAFWLNGRGRGARYDNTLNTSEPLQFPGDCSAKTGSDPSKFSAEYVDYLARSFEIQTWVYEQASGYVVWCWKTEQAADWSMQTGITYGWIPNPITAKPHG</sequence>
<dbReference type="Proteomes" id="UP000078595">
    <property type="component" value="Chromosome 2"/>
</dbReference>
<keyword evidence="3 4" id="KW-0326">Glycosidase</keyword>
<dbReference type="SUPFAM" id="SSF51445">
    <property type="entry name" value="(Trans)glycosidases"/>
    <property type="match status" value="1"/>
</dbReference>
<keyword evidence="7" id="KW-1185">Reference proteome</keyword>
<keyword evidence="2 4" id="KW-0378">Hydrolase</keyword>
<dbReference type="PANTHER" id="PTHR31297:SF42">
    <property type="entry name" value="GLYCOSIDE HYDROLASE FAMILY 5 DOMAIN-CONTAINING PROTEIN"/>
    <property type="match status" value="1"/>
</dbReference>
<feature type="domain" description="Glycoside hydrolase family 5" evidence="5">
    <location>
        <begin position="17"/>
        <end position="239"/>
    </location>
</feature>
<evidence type="ECO:0000313" key="7">
    <source>
        <dbReference type="Proteomes" id="UP000078595"/>
    </source>
</evidence>
<dbReference type="GO" id="GO:0009251">
    <property type="term" value="P:glucan catabolic process"/>
    <property type="evidence" value="ECO:0007669"/>
    <property type="project" value="TreeGrafter"/>
</dbReference>
<organism evidence="6 7">
    <name type="scientific">Kwoniella dejecticola CBS 10117</name>
    <dbReference type="NCBI Taxonomy" id="1296121"/>
    <lineage>
        <taxon>Eukaryota</taxon>
        <taxon>Fungi</taxon>
        <taxon>Dikarya</taxon>
        <taxon>Basidiomycota</taxon>
        <taxon>Agaricomycotina</taxon>
        <taxon>Tremellomycetes</taxon>
        <taxon>Tremellales</taxon>
        <taxon>Cryptococcaceae</taxon>
        <taxon>Kwoniella</taxon>
    </lineage>
</organism>
<protein>
    <recommendedName>
        <fullName evidence="5">Glycoside hydrolase family 5 domain-containing protein</fullName>
    </recommendedName>
</protein>
<dbReference type="KEGG" id="kdj:28965657"/>
<evidence type="ECO:0000256" key="2">
    <source>
        <dbReference type="ARBA" id="ARBA00022801"/>
    </source>
</evidence>
<accession>A0AAJ8KJR1</accession>
<dbReference type="EMBL" id="CP144531">
    <property type="protein sequence ID" value="WWC59354.1"/>
    <property type="molecule type" value="Genomic_DNA"/>
</dbReference>
<dbReference type="Pfam" id="PF00150">
    <property type="entry name" value="Cellulase"/>
    <property type="match status" value="1"/>
</dbReference>
<dbReference type="InterPro" id="IPR018087">
    <property type="entry name" value="Glyco_hydro_5_CS"/>
</dbReference>
<dbReference type="AlphaFoldDB" id="A0AAJ8KJR1"/>
<dbReference type="RefSeq" id="XP_065824509.1">
    <property type="nucleotide sequence ID" value="XM_065968437.1"/>
</dbReference>
<evidence type="ECO:0000256" key="3">
    <source>
        <dbReference type="ARBA" id="ARBA00023295"/>
    </source>
</evidence>